<feature type="compositionally biased region" description="Acidic residues" evidence="1">
    <location>
        <begin position="53"/>
        <end position="62"/>
    </location>
</feature>
<feature type="compositionally biased region" description="Basic and acidic residues" evidence="1">
    <location>
        <begin position="15"/>
        <end position="52"/>
    </location>
</feature>
<dbReference type="InterPro" id="IPR014886">
    <property type="entry name" value="La_xRRM"/>
</dbReference>
<dbReference type="PROSITE" id="PS51939">
    <property type="entry name" value="XRRM"/>
    <property type="match status" value="1"/>
</dbReference>
<dbReference type="GO" id="GO:0003723">
    <property type="term" value="F:RNA binding"/>
    <property type="evidence" value="ECO:0007669"/>
    <property type="project" value="InterPro"/>
</dbReference>
<dbReference type="Pfam" id="PF08777">
    <property type="entry name" value="RRM_3"/>
    <property type="match status" value="1"/>
</dbReference>
<name>A0A1B0DAC3_PHLPP</name>
<dbReference type="Gene3D" id="3.30.70.330">
    <property type="match status" value="1"/>
</dbReference>
<dbReference type="EnsemblMetazoa" id="PPAI004628-RA">
    <property type="protein sequence ID" value="PPAI004628-PA"/>
    <property type="gene ID" value="PPAI004628"/>
</dbReference>
<feature type="compositionally biased region" description="Basic and acidic residues" evidence="1">
    <location>
        <begin position="69"/>
        <end position="82"/>
    </location>
</feature>
<dbReference type="VEuPathDB" id="VectorBase:PPAI004628"/>
<evidence type="ECO:0000256" key="1">
    <source>
        <dbReference type="SAM" id="MobiDB-lite"/>
    </source>
</evidence>
<dbReference type="GO" id="GO:1990904">
    <property type="term" value="C:ribonucleoprotein complex"/>
    <property type="evidence" value="ECO:0007669"/>
    <property type="project" value="UniProtKB-UniRule"/>
</dbReference>
<dbReference type="EMBL" id="AJVK01029006">
    <property type="status" value="NOT_ANNOTATED_CDS"/>
    <property type="molecule type" value="Genomic_DNA"/>
</dbReference>
<sequence>MDPAGLQSVVSFNLEQKEKAEGAEGEKKDAAGEEEEPPKKKLKVDEGESEEKAETEEIEGESAQESAQEDEKVNEGGKEDKKTHRRKRHKAKKKSSGERDSIFDLKIMTKKEWKRLRNKYLNLQREKFREAKIALQGGANCQRNAQRSPTLTISSKSPGSMNFYGESKPVANTGISMEKGLILELKLAEPLVDVKDFKAELRQYDFVKYVDVKEGTMAAYVRVDTPEAAEELQKRYTDPERQATILSGDAEAAYWQKIAQDRDAKIKKVVKVEKPKRGREKIKKKINQHIFFGQDDDKE</sequence>
<organism evidence="2 3">
    <name type="scientific">Phlebotomus papatasi</name>
    <name type="common">Sandfly</name>
    <dbReference type="NCBI Taxonomy" id="29031"/>
    <lineage>
        <taxon>Eukaryota</taxon>
        <taxon>Metazoa</taxon>
        <taxon>Ecdysozoa</taxon>
        <taxon>Arthropoda</taxon>
        <taxon>Hexapoda</taxon>
        <taxon>Insecta</taxon>
        <taxon>Pterygota</taxon>
        <taxon>Neoptera</taxon>
        <taxon>Endopterygota</taxon>
        <taxon>Diptera</taxon>
        <taxon>Nematocera</taxon>
        <taxon>Psychodoidea</taxon>
        <taxon>Psychodidae</taxon>
        <taxon>Phlebotomus</taxon>
        <taxon>Phlebotomus</taxon>
    </lineage>
</organism>
<proteinExistence type="predicted"/>
<dbReference type="VEuPathDB" id="VectorBase:PPAPM1_003693"/>
<keyword evidence="3" id="KW-1185">Reference proteome</keyword>
<dbReference type="AlphaFoldDB" id="A0A1B0DAC3"/>
<feature type="region of interest" description="Disordered" evidence="1">
    <location>
        <begin position="1"/>
        <end position="99"/>
    </location>
</feature>
<protein>
    <submittedName>
        <fullName evidence="2">Uncharacterized protein</fullName>
    </submittedName>
</protein>
<accession>A0A1B0DAC3</accession>
<evidence type="ECO:0000313" key="2">
    <source>
        <dbReference type="EnsemblMetazoa" id="PPAI004628-PA"/>
    </source>
</evidence>
<dbReference type="InterPro" id="IPR012677">
    <property type="entry name" value="Nucleotide-bd_a/b_plait_sf"/>
</dbReference>
<reference evidence="2" key="1">
    <citation type="submission" date="2022-08" db="UniProtKB">
        <authorList>
            <consortium name="EnsemblMetazoa"/>
        </authorList>
    </citation>
    <scope>IDENTIFICATION</scope>
    <source>
        <strain evidence="2">Israel</strain>
    </source>
</reference>
<dbReference type="Proteomes" id="UP000092462">
    <property type="component" value="Unassembled WGS sequence"/>
</dbReference>
<feature type="compositionally biased region" description="Basic residues" evidence="1">
    <location>
        <begin position="83"/>
        <end position="94"/>
    </location>
</feature>
<evidence type="ECO:0000313" key="3">
    <source>
        <dbReference type="Proteomes" id="UP000092462"/>
    </source>
</evidence>